<evidence type="ECO:0000313" key="4">
    <source>
        <dbReference type="EMBL" id="QDU20925.1"/>
    </source>
</evidence>
<dbReference type="AlphaFoldDB" id="A0A517XTT9"/>
<reference evidence="4 5" key="1">
    <citation type="submission" date="2019-02" db="EMBL/GenBank/DDBJ databases">
        <title>Deep-cultivation of Planctomycetes and their phenomic and genomic characterization uncovers novel biology.</title>
        <authorList>
            <person name="Wiegand S."/>
            <person name="Jogler M."/>
            <person name="Boedeker C."/>
            <person name="Pinto D."/>
            <person name="Vollmers J."/>
            <person name="Rivas-Marin E."/>
            <person name="Kohn T."/>
            <person name="Peeters S.H."/>
            <person name="Heuer A."/>
            <person name="Rast P."/>
            <person name="Oberbeckmann S."/>
            <person name="Bunk B."/>
            <person name="Jeske O."/>
            <person name="Meyerdierks A."/>
            <person name="Storesund J.E."/>
            <person name="Kallscheuer N."/>
            <person name="Luecker S."/>
            <person name="Lage O.M."/>
            <person name="Pohl T."/>
            <person name="Merkel B.J."/>
            <person name="Hornburger P."/>
            <person name="Mueller R.-W."/>
            <person name="Bruemmer F."/>
            <person name="Labrenz M."/>
            <person name="Spormann A.M."/>
            <person name="Op den Camp H."/>
            <person name="Overmann J."/>
            <person name="Amann R."/>
            <person name="Jetten M.S.M."/>
            <person name="Mascher T."/>
            <person name="Medema M.H."/>
            <person name="Devos D.P."/>
            <person name="Kaster A.-K."/>
            <person name="Ovreas L."/>
            <person name="Rohde M."/>
            <person name="Galperin M.Y."/>
            <person name="Jogler C."/>
        </authorList>
    </citation>
    <scope>NUCLEOTIDE SEQUENCE [LARGE SCALE GENOMIC DNA]</scope>
    <source>
        <strain evidence="4 5">ETA_A1</strain>
    </source>
</reference>
<keyword evidence="5" id="KW-1185">Reference proteome</keyword>
<dbReference type="PROSITE" id="PS50294">
    <property type="entry name" value="WD_REPEATS_REGION"/>
    <property type="match status" value="2"/>
</dbReference>
<evidence type="ECO:0000256" key="2">
    <source>
        <dbReference type="ARBA" id="ARBA00022737"/>
    </source>
</evidence>
<sequence>MPLDPTAARVQREFRHTSPLLGCRFDPAGRFLFASAQDNSVQRFDLVSGARTALVGHAGWGRGMAVRAVGAATSSVEKAAALRAARGGALGSAAVAIPSPPADPFALVTADYHGKLIWWNGHDATPTPVRTVEAHAGWCRAVALSPDGATLATCGNDTLVKLWDAATGAPRRTLTGHTSHVYNVAFHPSGTRLVSADLLGTVKDWDTTTGACVRELDAKQMHKYDPTFRADIGGARGMAVAPDGRVACAGITNVSNAFAGVGNPLVVLFDWAEGKPKPLKPKDAFQGTAWGVGFLSDGTVVAAGGGSGGRVWFWTGSETTSTHTLTHAAHIRDLAIHPAGDRFAVACSTGAAVVYTLRRQS</sequence>
<dbReference type="EMBL" id="CP036273">
    <property type="protein sequence ID" value="QDU20925.1"/>
    <property type="molecule type" value="Genomic_DNA"/>
</dbReference>
<dbReference type="PANTHER" id="PTHR44129">
    <property type="entry name" value="WD REPEAT-CONTAINING PROTEIN POP1"/>
    <property type="match status" value="1"/>
</dbReference>
<name>A0A517XTT9_9BACT</name>
<protein>
    <submittedName>
        <fullName evidence="4">WD domain, G-beta repeat</fullName>
    </submittedName>
</protein>
<proteinExistence type="predicted"/>
<gene>
    <name evidence="4" type="ORF">ETAA1_28880</name>
</gene>
<dbReference type="Pfam" id="PF00400">
    <property type="entry name" value="WD40"/>
    <property type="match status" value="3"/>
</dbReference>
<dbReference type="InterPro" id="IPR001680">
    <property type="entry name" value="WD40_rpt"/>
</dbReference>
<accession>A0A517XTT9</accession>
<keyword evidence="2" id="KW-0677">Repeat</keyword>
<dbReference type="RefSeq" id="WP_145239330.1">
    <property type="nucleotide sequence ID" value="NZ_CP036273.1"/>
</dbReference>
<dbReference type="PROSITE" id="PS00678">
    <property type="entry name" value="WD_REPEATS_1"/>
    <property type="match status" value="1"/>
</dbReference>
<keyword evidence="1 3" id="KW-0853">WD repeat</keyword>
<dbReference type="InterPro" id="IPR050349">
    <property type="entry name" value="WD_LIS1/nudF_dynein_reg"/>
</dbReference>
<feature type="repeat" description="WD" evidence="3">
    <location>
        <begin position="132"/>
        <end position="173"/>
    </location>
</feature>
<dbReference type="Proteomes" id="UP000319576">
    <property type="component" value="Chromosome"/>
</dbReference>
<dbReference type="SUPFAM" id="SSF50978">
    <property type="entry name" value="WD40 repeat-like"/>
    <property type="match status" value="1"/>
</dbReference>
<organism evidence="4 5">
    <name type="scientific">Urbifossiella limnaea</name>
    <dbReference type="NCBI Taxonomy" id="2528023"/>
    <lineage>
        <taxon>Bacteria</taxon>
        <taxon>Pseudomonadati</taxon>
        <taxon>Planctomycetota</taxon>
        <taxon>Planctomycetia</taxon>
        <taxon>Gemmatales</taxon>
        <taxon>Gemmataceae</taxon>
        <taxon>Urbifossiella</taxon>
    </lineage>
</organism>
<dbReference type="Gene3D" id="2.130.10.10">
    <property type="entry name" value="YVTN repeat-like/Quinoprotein amine dehydrogenase"/>
    <property type="match status" value="3"/>
</dbReference>
<evidence type="ECO:0000256" key="3">
    <source>
        <dbReference type="PROSITE-ProRule" id="PRU00221"/>
    </source>
</evidence>
<evidence type="ECO:0000313" key="5">
    <source>
        <dbReference type="Proteomes" id="UP000319576"/>
    </source>
</evidence>
<dbReference type="PROSITE" id="PS50082">
    <property type="entry name" value="WD_REPEATS_2"/>
    <property type="match status" value="2"/>
</dbReference>
<evidence type="ECO:0000256" key="1">
    <source>
        <dbReference type="ARBA" id="ARBA00022574"/>
    </source>
</evidence>
<dbReference type="OrthoDB" id="230341at2"/>
<dbReference type="SMART" id="SM00320">
    <property type="entry name" value="WD40"/>
    <property type="match status" value="5"/>
</dbReference>
<dbReference type="InterPro" id="IPR036322">
    <property type="entry name" value="WD40_repeat_dom_sf"/>
</dbReference>
<feature type="repeat" description="WD" evidence="3">
    <location>
        <begin position="174"/>
        <end position="215"/>
    </location>
</feature>
<dbReference type="KEGG" id="uli:ETAA1_28880"/>
<dbReference type="InterPro" id="IPR015943">
    <property type="entry name" value="WD40/YVTN_repeat-like_dom_sf"/>
</dbReference>
<dbReference type="InterPro" id="IPR019775">
    <property type="entry name" value="WD40_repeat_CS"/>
</dbReference>